<evidence type="ECO:0000313" key="2">
    <source>
        <dbReference type="Proteomes" id="UP000019149"/>
    </source>
</evidence>
<sequence length="257" mass="29981">MTSSDLKCQKNRVICLGQNTKNKIQQYDLPHRFNSKLSGNHLENSHARTNRMQNSVTYNDSASLEDDDEIYANCQSPPRNKLSNMSFVVIISKSISKNASKTFIHAKFACTTKLPIMEDGSPHSIIKHHKCGRQTGRHSTCGQLKSQWKYRNYKWRNLKNIQEFWPDPSDKQYQKSALFTLFESVVYQEINAMQNGQMLCVIRQNNVTLFPKYLIYFLFQQDHFRFRTHPVNSSYSEKVHLTKTYLSNRAYSTSVEC</sequence>
<dbReference type="AlphaFoldDB" id="W6U0H7"/>
<dbReference type="GeneID" id="36346237"/>
<accession>W6U0H7</accession>
<dbReference type="EMBL" id="APAU02000229">
    <property type="protein sequence ID" value="EUB54615.1"/>
    <property type="molecule type" value="Genomic_DNA"/>
</dbReference>
<keyword evidence="2" id="KW-1185">Reference proteome</keyword>
<evidence type="ECO:0000313" key="1">
    <source>
        <dbReference type="EMBL" id="EUB54615.1"/>
    </source>
</evidence>
<protein>
    <submittedName>
        <fullName evidence="1">Uncharacterized protein</fullName>
    </submittedName>
</protein>
<name>W6U0H7_ECHGR</name>
<dbReference type="Proteomes" id="UP000019149">
    <property type="component" value="Unassembled WGS sequence"/>
</dbReference>
<dbReference type="RefSeq" id="XP_024345811.1">
    <property type="nucleotide sequence ID" value="XM_024499771.1"/>
</dbReference>
<organism evidence="1 2">
    <name type="scientific">Echinococcus granulosus</name>
    <name type="common">Hydatid tapeworm</name>
    <dbReference type="NCBI Taxonomy" id="6210"/>
    <lineage>
        <taxon>Eukaryota</taxon>
        <taxon>Metazoa</taxon>
        <taxon>Spiralia</taxon>
        <taxon>Lophotrochozoa</taxon>
        <taxon>Platyhelminthes</taxon>
        <taxon>Cestoda</taxon>
        <taxon>Eucestoda</taxon>
        <taxon>Cyclophyllidea</taxon>
        <taxon>Taeniidae</taxon>
        <taxon>Echinococcus</taxon>
        <taxon>Echinococcus granulosus group</taxon>
    </lineage>
</organism>
<comment type="caution">
    <text evidence="1">The sequence shown here is derived from an EMBL/GenBank/DDBJ whole genome shotgun (WGS) entry which is preliminary data.</text>
</comment>
<dbReference type="CTD" id="36346237"/>
<reference evidence="1 2" key="1">
    <citation type="journal article" date="2013" name="Nat. Genet.">
        <title>The genome of the hydatid tapeworm Echinococcus granulosus.</title>
        <authorList>
            <person name="Zheng H."/>
            <person name="Zhang W."/>
            <person name="Zhang L."/>
            <person name="Zhang Z."/>
            <person name="Li J."/>
            <person name="Lu G."/>
            <person name="Zhu Y."/>
            <person name="Wang Y."/>
            <person name="Huang Y."/>
            <person name="Liu J."/>
            <person name="Kang H."/>
            <person name="Chen J."/>
            <person name="Wang L."/>
            <person name="Chen A."/>
            <person name="Yu S."/>
            <person name="Gao Z."/>
            <person name="Jin L."/>
            <person name="Gu W."/>
            <person name="Wang Z."/>
            <person name="Zhao L."/>
            <person name="Shi B."/>
            <person name="Wen H."/>
            <person name="Lin R."/>
            <person name="Jones M.K."/>
            <person name="Brejova B."/>
            <person name="Vinar T."/>
            <person name="Zhao G."/>
            <person name="McManus D.P."/>
            <person name="Chen Z."/>
            <person name="Zhou Y."/>
            <person name="Wang S."/>
        </authorList>
    </citation>
    <scope>NUCLEOTIDE SEQUENCE [LARGE SCALE GENOMIC DNA]</scope>
</reference>
<gene>
    <name evidence="1" type="ORF">EGR_10522</name>
</gene>
<proteinExistence type="predicted"/>
<dbReference type="KEGG" id="egl:EGR_10522"/>